<dbReference type="PROSITE" id="PS01047">
    <property type="entry name" value="HMA_1"/>
    <property type="match status" value="1"/>
</dbReference>
<dbReference type="InterPro" id="IPR017969">
    <property type="entry name" value="Heavy-metal-associated_CS"/>
</dbReference>
<proteinExistence type="predicted"/>
<dbReference type="AlphaFoldDB" id="A0A257SNL0"/>
<dbReference type="GO" id="GO:0046872">
    <property type="term" value="F:metal ion binding"/>
    <property type="evidence" value="ECO:0007669"/>
    <property type="project" value="UniProtKB-KW"/>
</dbReference>
<dbReference type="Gene3D" id="3.30.70.100">
    <property type="match status" value="1"/>
</dbReference>
<organism evidence="3 4">
    <name type="scientific">Acidithiobacillus ferrivorans</name>
    <dbReference type="NCBI Taxonomy" id="160808"/>
    <lineage>
        <taxon>Bacteria</taxon>
        <taxon>Pseudomonadati</taxon>
        <taxon>Pseudomonadota</taxon>
        <taxon>Acidithiobacillia</taxon>
        <taxon>Acidithiobacillales</taxon>
        <taxon>Acidithiobacillaceae</taxon>
        <taxon>Acidithiobacillus</taxon>
    </lineage>
</organism>
<dbReference type="InterPro" id="IPR036163">
    <property type="entry name" value="HMA_dom_sf"/>
</dbReference>
<dbReference type="Pfam" id="PF00403">
    <property type="entry name" value="HMA"/>
    <property type="match status" value="1"/>
</dbReference>
<accession>A0A257SNL0</accession>
<keyword evidence="1" id="KW-0479">Metal-binding</keyword>
<dbReference type="SUPFAM" id="SSF55008">
    <property type="entry name" value="HMA, heavy metal-associated domain"/>
    <property type="match status" value="1"/>
</dbReference>
<evidence type="ECO:0000313" key="3">
    <source>
        <dbReference type="EMBL" id="OYV74000.1"/>
    </source>
</evidence>
<dbReference type="PROSITE" id="PS50846">
    <property type="entry name" value="HMA_2"/>
    <property type="match status" value="1"/>
</dbReference>
<dbReference type="CDD" id="cd00371">
    <property type="entry name" value="HMA"/>
    <property type="match status" value="1"/>
</dbReference>
<evidence type="ECO:0000313" key="4">
    <source>
        <dbReference type="Proteomes" id="UP000216779"/>
    </source>
</evidence>
<reference evidence="3 4" key="1">
    <citation type="submission" date="2017-03" db="EMBL/GenBank/DDBJ databases">
        <title>Lifting the veil on microbial sulfur biogeochemistry in mining wastewaters.</title>
        <authorList>
            <person name="Kantor R.S."/>
            <person name="Colenbrander Nelson T."/>
            <person name="Marshall S."/>
            <person name="Bennett D."/>
            <person name="Apte S."/>
            <person name="Camacho D."/>
            <person name="Thomas B.C."/>
            <person name="Warren L.A."/>
            <person name="Banfield J.F."/>
        </authorList>
    </citation>
    <scope>NUCLEOTIDE SEQUENCE [LARGE SCALE GENOMIC DNA]</scope>
    <source>
        <strain evidence="3">21-59-9</strain>
    </source>
</reference>
<evidence type="ECO:0000256" key="1">
    <source>
        <dbReference type="ARBA" id="ARBA00022723"/>
    </source>
</evidence>
<name>A0A257SNL0_9PROT</name>
<dbReference type="Proteomes" id="UP000216779">
    <property type="component" value="Unassembled WGS sequence"/>
</dbReference>
<gene>
    <name evidence="3" type="ORF">B7Z70_12535</name>
</gene>
<feature type="domain" description="HMA" evidence="2">
    <location>
        <begin position="2"/>
        <end position="66"/>
    </location>
</feature>
<dbReference type="FunFam" id="3.30.70.100:FF:000001">
    <property type="entry name" value="ATPase copper transporting beta"/>
    <property type="match status" value="1"/>
</dbReference>
<protein>
    <submittedName>
        <fullName evidence="3">Heavy metal-binding protein</fullName>
    </submittedName>
</protein>
<comment type="caution">
    <text evidence="3">The sequence shown here is derived from an EMBL/GenBank/DDBJ whole genome shotgun (WGS) entry which is preliminary data.</text>
</comment>
<sequence>MERLELSVQGMTCKHCVMAVEKALQNIPGVQQVSVDLDAATARVEGEGLLPGPLIHAIEEEGYSAQLKA</sequence>
<dbReference type="EMBL" id="NCBC01000620">
    <property type="protein sequence ID" value="OYV74000.1"/>
    <property type="molecule type" value="Genomic_DNA"/>
</dbReference>
<dbReference type="InterPro" id="IPR006121">
    <property type="entry name" value="HMA_dom"/>
</dbReference>
<evidence type="ECO:0000259" key="2">
    <source>
        <dbReference type="PROSITE" id="PS50846"/>
    </source>
</evidence>